<protein>
    <submittedName>
        <fullName evidence="1">Uncharacterized protein</fullName>
    </submittedName>
</protein>
<accession>A0A7K1SKB6</accession>
<gene>
    <name evidence="1" type="ORF">GO755_29735</name>
</gene>
<reference evidence="1 2" key="1">
    <citation type="submission" date="2019-12" db="EMBL/GenBank/DDBJ databases">
        <title>Spirosoma sp. HMF4905 genome sequencing and assembly.</title>
        <authorList>
            <person name="Kang H."/>
            <person name="Cha I."/>
            <person name="Kim H."/>
            <person name="Joh K."/>
        </authorList>
    </citation>
    <scope>NUCLEOTIDE SEQUENCE [LARGE SCALE GENOMIC DNA]</scope>
    <source>
        <strain evidence="1 2">HMF4905</strain>
    </source>
</reference>
<sequence length="109" mass="12422">MEEEIDFNEPIPHEPKTCVKCGKLTETVPCVIEAVQEEDADYPSGEHCYDCCVEEGYCFGCGRFSAGQQAYDFGRYPGYCENCQEQIRSNMCDDWDDNDYDHSSLYGTP</sequence>
<dbReference type="AlphaFoldDB" id="A0A7K1SKB6"/>
<comment type="caution">
    <text evidence="1">The sequence shown here is derived from an EMBL/GenBank/DDBJ whole genome shotgun (WGS) entry which is preliminary data.</text>
</comment>
<name>A0A7K1SKB6_9BACT</name>
<organism evidence="1 2">
    <name type="scientific">Spirosoma arboris</name>
    <dbReference type="NCBI Taxonomy" id="2682092"/>
    <lineage>
        <taxon>Bacteria</taxon>
        <taxon>Pseudomonadati</taxon>
        <taxon>Bacteroidota</taxon>
        <taxon>Cytophagia</taxon>
        <taxon>Cytophagales</taxon>
        <taxon>Cytophagaceae</taxon>
        <taxon>Spirosoma</taxon>
    </lineage>
</organism>
<dbReference type="Proteomes" id="UP000436006">
    <property type="component" value="Unassembled WGS sequence"/>
</dbReference>
<proteinExistence type="predicted"/>
<keyword evidence="2" id="KW-1185">Reference proteome</keyword>
<evidence type="ECO:0000313" key="2">
    <source>
        <dbReference type="Proteomes" id="UP000436006"/>
    </source>
</evidence>
<dbReference type="RefSeq" id="WP_157589077.1">
    <property type="nucleotide sequence ID" value="NZ_WPIN01000015.1"/>
</dbReference>
<evidence type="ECO:0000313" key="1">
    <source>
        <dbReference type="EMBL" id="MVM34249.1"/>
    </source>
</evidence>
<dbReference type="EMBL" id="WPIN01000015">
    <property type="protein sequence ID" value="MVM34249.1"/>
    <property type="molecule type" value="Genomic_DNA"/>
</dbReference>